<keyword evidence="2" id="KW-0732">Signal</keyword>
<proteinExistence type="inferred from homology"/>
<reference evidence="3" key="1">
    <citation type="submission" date="2023-07" db="EMBL/GenBank/DDBJ databases">
        <authorList>
            <consortium name="AG Swart"/>
            <person name="Singh M."/>
            <person name="Singh A."/>
            <person name="Seah K."/>
            <person name="Emmerich C."/>
        </authorList>
    </citation>
    <scope>NUCLEOTIDE SEQUENCE</scope>
    <source>
        <strain evidence="3">DP1</strain>
    </source>
</reference>
<protein>
    <recommendedName>
        <fullName evidence="5">Acid phosphatase</fullName>
    </recommendedName>
</protein>
<evidence type="ECO:0000256" key="2">
    <source>
        <dbReference type="SAM" id="SignalP"/>
    </source>
</evidence>
<dbReference type="PANTHER" id="PTHR11567">
    <property type="entry name" value="ACID PHOSPHATASE-RELATED"/>
    <property type="match status" value="1"/>
</dbReference>
<dbReference type="InterPro" id="IPR033379">
    <property type="entry name" value="Acid_Pase_AS"/>
</dbReference>
<dbReference type="PANTHER" id="PTHR11567:SF202">
    <property type="entry name" value="LYSOPHOSPHATIDIC ACID PHOSPHATASE TYPE 6"/>
    <property type="match status" value="1"/>
</dbReference>
<dbReference type="CDD" id="cd07061">
    <property type="entry name" value="HP_HAP_like"/>
    <property type="match status" value="1"/>
</dbReference>
<dbReference type="EMBL" id="CAMPGE010012363">
    <property type="protein sequence ID" value="CAI2371135.1"/>
    <property type="molecule type" value="Genomic_DNA"/>
</dbReference>
<dbReference type="Proteomes" id="UP001295684">
    <property type="component" value="Unassembled WGS sequence"/>
</dbReference>
<dbReference type="Pfam" id="PF00328">
    <property type="entry name" value="His_Phos_2"/>
    <property type="match status" value="1"/>
</dbReference>
<dbReference type="InterPro" id="IPR029033">
    <property type="entry name" value="His_PPase_superfam"/>
</dbReference>
<gene>
    <name evidence="3" type="ORF">ECRASSUSDP1_LOCUS12455</name>
</gene>
<comment type="caution">
    <text evidence="3">The sequence shown here is derived from an EMBL/GenBank/DDBJ whole genome shotgun (WGS) entry which is preliminary data.</text>
</comment>
<keyword evidence="4" id="KW-1185">Reference proteome</keyword>
<dbReference type="InterPro" id="IPR050645">
    <property type="entry name" value="Histidine_acid_phosphatase"/>
</dbReference>
<dbReference type="AlphaFoldDB" id="A0AAD1UQ92"/>
<evidence type="ECO:0000313" key="4">
    <source>
        <dbReference type="Proteomes" id="UP001295684"/>
    </source>
</evidence>
<dbReference type="SUPFAM" id="SSF53254">
    <property type="entry name" value="Phosphoglycerate mutase-like"/>
    <property type="match status" value="1"/>
</dbReference>
<dbReference type="InterPro" id="IPR000560">
    <property type="entry name" value="His_Pase_clade-2"/>
</dbReference>
<sequence length="423" mass="48784">MASNLLIVLLVLLCLISFSSCKLEFVSEICRHGARAPEGDNFGVHYKNGKGMLTSSGFRQHLMIGDELRNRYVKGMPKSQNLLSSRFDPEEVYVRSTQVERTVQSAYAQLLGMFPLGTAEDLRSDQIDVSTPPLNVHDLEDIITELGTDAVQDGMQPVTVKNYGLYIDSLIGYGGCPYIVNDYLRRIDDPQFWQDHDDYFRPLVFNQIAKAFNIDIDDLSFMKIYKYSDALFAENFEGVSDRFNFTSKEWEIVKSMQVPILIQMLSPYSSQILSLRYLFPILELMKSRMGQDYNKELLKSFGTPKFLLFSSHDYQLSHIMQLLNPENFQLEHVEFASILLFELHRRDTKACRDSSEDACYYVKAIFNDIQLKLPSCSSIDCSFTEFKGYIESFGMTYDQMIEICFSEEPLESDKYDEKLRVLQ</sequence>
<dbReference type="GO" id="GO:0016791">
    <property type="term" value="F:phosphatase activity"/>
    <property type="evidence" value="ECO:0007669"/>
    <property type="project" value="TreeGrafter"/>
</dbReference>
<comment type="similarity">
    <text evidence="1">Belongs to the histidine acid phosphatase family.</text>
</comment>
<evidence type="ECO:0000256" key="1">
    <source>
        <dbReference type="ARBA" id="ARBA00005375"/>
    </source>
</evidence>
<accession>A0AAD1UQ92</accession>
<feature type="signal peptide" evidence="2">
    <location>
        <begin position="1"/>
        <end position="21"/>
    </location>
</feature>
<dbReference type="PROSITE" id="PS00616">
    <property type="entry name" value="HIS_ACID_PHOSPHAT_1"/>
    <property type="match status" value="1"/>
</dbReference>
<name>A0AAD1UQ92_EUPCR</name>
<evidence type="ECO:0000313" key="3">
    <source>
        <dbReference type="EMBL" id="CAI2371135.1"/>
    </source>
</evidence>
<organism evidence="3 4">
    <name type="scientific">Euplotes crassus</name>
    <dbReference type="NCBI Taxonomy" id="5936"/>
    <lineage>
        <taxon>Eukaryota</taxon>
        <taxon>Sar</taxon>
        <taxon>Alveolata</taxon>
        <taxon>Ciliophora</taxon>
        <taxon>Intramacronucleata</taxon>
        <taxon>Spirotrichea</taxon>
        <taxon>Hypotrichia</taxon>
        <taxon>Euplotida</taxon>
        <taxon>Euplotidae</taxon>
        <taxon>Moneuplotes</taxon>
    </lineage>
</organism>
<dbReference type="Gene3D" id="3.40.50.1240">
    <property type="entry name" value="Phosphoglycerate mutase-like"/>
    <property type="match status" value="1"/>
</dbReference>
<evidence type="ECO:0008006" key="5">
    <source>
        <dbReference type="Google" id="ProtNLM"/>
    </source>
</evidence>
<feature type="chain" id="PRO_5042059579" description="Acid phosphatase" evidence="2">
    <location>
        <begin position="22"/>
        <end position="423"/>
    </location>
</feature>